<name>A0A9Q7NR01_9ENTR</name>
<dbReference type="InterPro" id="IPR025272">
    <property type="entry name" value="SocA_Panacea"/>
</dbReference>
<dbReference type="Pfam" id="PF13274">
    <property type="entry name" value="SocA_Panacea"/>
    <property type="match status" value="1"/>
</dbReference>
<dbReference type="EMBL" id="RXPP01000039">
    <property type="protein sequence ID" value="RTQ19967.1"/>
    <property type="molecule type" value="Genomic_DNA"/>
</dbReference>
<protein>
    <submittedName>
        <fullName evidence="2">DUF4065 domain-containing protein</fullName>
    </submittedName>
</protein>
<dbReference type="RefSeq" id="WP_126817656.1">
    <property type="nucleotide sequence ID" value="NZ_JAJHUL010000018.1"/>
</dbReference>
<evidence type="ECO:0000259" key="1">
    <source>
        <dbReference type="Pfam" id="PF13274"/>
    </source>
</evidence>
<proteinExistence type="predicted"/>
<comment type="caution">
    <text evidence="2">The sequence shown here is derived from an EMBL/GenBank/DDBJ whole genome shotgun (WGS) entry which is preliminary data.</text>
</comment>
<gene>
    <name evidence="2" type="ORF">EKN29_22990</name>
</gene>
<accession>A0A9Q7NR01</accession>
<evidence type="ECO:0000313" key="3">
    <source>
        <dbReference type="Proteomes" id="UP000282263"/>
    </source>
</evidence>
<reference evidence="2 3" key="1">
    <citation type="submission" date="2018-12" db="EMBL/GenBank/DDBJ databases">
        <title>The Batch Genome Submission of Enterobacter spp. strains.</title>
        <authorList>
            <person name="Wei L."/>
            <person name="Wu W."/>
            <person name="Lin J."/>
            <person name="Zhang X."/>
            <person name="Feng Y."/>
            <person name="Zong Z."/>
        </authorList>
    </citation>
    <scope>NUCLEOTIDE SEQUENCE [LARGE SCALE GENOMIC DNA]</scope>
    <source>
        <strain evidence="2 3">SCEM020047</strain>
    </source>
</reference>
<dbReference type="Proteomes" id="UP000282263">
    <property type="component" value="Unassembled WGS sequence"/>
</dbReference>
<organism evidence="2 3">
    <name type="scientific">Enterobacter mori</name>
    <dbReference type="NCBI Taxonomy" id="539813"/>
    <lineage>
        <taxon>Bacteria</taxon>
        <taxon>Pseudomonadati</taxon>
        <taxon>Pseudomonadota</taxon>
        <taxon>Gammaproteobacteria</taxon>
        <taxon>Enterobacterales</taxon>
        <taxon>Enterobacteriaceae</taxon>
        <taxon>Enterobacter</taxon>
    </lineage>
</organism>
<dbReference type="AlphaFoldDB" id="A0A9Q7NR01"/>
<sequence length="155" mass="17300">MAYSATAVANAFIEKATKGELSELTPMKLQKLLFYVQSWHLRLYNEPLIDDFFAKWRYGPVIPSLYHEVKGYGSRPISSLISTVVNTNPGFAVVTPRVSDDDLRAKVLIEKICSVYGPLKGTQLSHLTHLPGTAWSLTESEGDVISNNLMKENIK</sequence>
<feature type="domain" description="Antitoxin SocA-like Panacea" evidence="1">
    <location>
        <begin position="29"/>
        <end position="135"/>
    </location>
</feature>
<evidence type="ECO:0000313" key="2">
    <source>
        <dbReference type="EMBL" id="RTQ19967.1"/>
    </source>
</evidence>